<feature type="compositionally biased region" description="Basic and acidic residues" evidence="1">
    <location>
        <begin position="90"/>
        <end position="104"/>
    </location>
</feature>
<sequence length="155" mass="16750">MAVPNSKIPRAAGGPLKNRMPALIGGALLVGAGYYFYTAGGDPKVARKAAEHDAARATASIRDEIPGHGKEMQKSAEESMARVGSNVGHAVDRAERTVDKSVEEGKQRIYEGVEKLDSARKEVRSDVLRKIDEFDHKVEADAKKAKSGIMSWFGK</sequence>
<reference evidence="3 4" key="1">
    <citation type="journal article" date="2013" name="PLoS Genet.">
        <title>The genome and development-dependent transcriptomes of Pyronema confluens: a window into fungal evolution.</title>
        <authorList>
            <person name="Traeger S."/>
            <person name="Altegoer F."/>
            <person name="Freitag M."/>
            <person name="Gabaldon T."/>
            <person name="Kempken F."/>
            <person name="Kumar A."/>
            <person name="Marcet-Houben M."/>
            <person name="Poggeler S."/>
            <person name="Stajich J.E."/>
            <person name="Nowrousian M."/>
        </authorList>
    </citation>
    <scope>NUCLEOTIDE SEQUENCE [LARGE SCALE GENOMIC DNA]</scope>
    <source>
        <strain evidence="4">CBS 100304</strain>
        <tissue evidence="3">Vegetative mycelium</tissue>
    </source>
</reference>
<feature type="transmembrane region" description="Helical" evidence="2">
    <location>
        <begin position="20"/>
        <end position="37"/>
    </location>
</feature>
<dbReference type="AlphaFoldDB" id="U4KXQ1"/>
<feature type="region of interest" description="Disordered" evidence="1">
    <location>
        <begin position="51"/>
        <end position="104"/>
    </location>
</feature>
<proteinExistence type="predicted"/>
<dbReference type="SUPFAM" id="SSF58113">
    <property type="entry name" value="Apolipoprotein A-I"/>
    <property type="match status" value="1"/>
</dbReference>
<keyword evidence="4" id="KW-1185">Reference proteome</keyword>
<name>U4KXQ1_PYROM</name>
<dbReference type="OrthoDB" id="5355126at2759"/>
<dbReference type="EMBL" id="HF935285">
    <property type="protein sequence ID" value="CCX06290.1"/>
    <property type="molecule type" value="Genomic_DNA"/>
</dbReference>
<protein>
    <recommendedName>
        <fullName evidence="5">Calcofluor white hypersensitive protein</fullName>
    </recommendedName>
</protein>
<accession>U4KXQ1</accession>
<evidence type="ECO:0000313" key="3">
    <source>
        <dbReference type="EMBL" id="CCX06290.1"/>
    </source>
</evidence>
<keyword evidence="2" id="KW-0472">Membrane</keyword>
<gene>
    <name evidence="3" type="ORF">PCON_05877</name>
</gene>
<evidence type="ECO:0000256" key="2">
    <source>
        <dbReference type="SAM" id="Phobius"/>
    </source>
</evidence>
<organism evidence="3 4">
    <name type="scientific">Pyronema omphalodes (strain CBS 100304)</name>
    <name type="common">Pyronema confluens</name>
    <dbReference type="NCBI Taxonomy" id="1076935"/>
    <lineage>
        <taxon>Eukaryota</taxon>
        <taxon>Fungi</taxon>
        <taxon>Dikarya</taxon>
        <taxon>Ascomycota</taxon>
        <taxon>Pezizomycotina</taxon>
        <taxon>Pezizomycetes</taxon>
        <taxon>Pezizales</taxon>
        <taxon>Pyronemataceae</taxon>
        <taxon>Pyronema</taxon>
    </lineage>
</organism>
<evidence type="ECO:0008006" key="5">
    <source>
        <dbReference type="Google" id="ProtNLM"/>
    </source>
</evidence>
<dbReference type="eggNOG" id="ENOG502SSX2">
    <property type="taxonomic scope" value="Eukaryota"/>
</dbReference>
<dbReference type="Proteomes" id="UP000018144">
    <property type="component" value="Unassembled WGS sequence"/>
</dbReference>
<keyword evidence="2" id="KW-1133">Transmembrane helix</keyword>
<evidence type="ECO:0000256" key="1">
    <source>
        <dbReference type="SAM" id="MobiDB-lite"/>
    </source>
</evidence>
<dbReference type="OMA" id="KHQMRID"/>
<evidence type="ECO:0000313" key="4">
    <source>
        <dbReference type="Proteomes" id="UP000018144"/>
    </source>
</evidence>
<feature type="compositionally biased region" description="Basic and acidic residues" evidence="1">
    <location>
        <begin position="51"/>
        <end position="80"/>
    </location>
</feature>
<keyword evidence="2" id="KW-0812">Transmembrane</keyword>